<keyword evidence="2" id="KW-1185">Reference proteome</keyword>
<dbReference type="OrthoDB" id="2363417at2759"/>
<reference evidence="1 2" key="1">
    <citation type="journal article" date="2019" name="Environ. Microbiol.">
        <title>At the nexus of three kingdoms: the genome of the mycorrhizal fungus Gigaspora margarita provides insights into plant, endobacterial and fungal interactions.</title>
        <authorList>
            <person name="Venice F."/>
            <person name="Ghignone S."/>
            <person name="Salvioli di Fossalunga A."/>
            <person name="Amselem J."/>
            <person name="Novero M."/>
            <person name="Xianan X."/>
            <person name="Sedzielewska Toro K."/>
            <person name="Morin E."/>
            <person name="Lipzen A."/>
            <person name="Grigoriev I.V."/>
            <person name="Henrissat B."/>
            <person name="Martin F.M."/>
            <person name="Bonfante P."/>
        </authorList>
    </citation>
    <scope>NUCLEOTIDE SEQUENCE [LARGE SCALE GENOMIC DNA]</scope>
    <source>
        <strain evidence="1 2">BEG34</strain>
    </source>
</reference>
<sequence>MVHLLHTFFRAFIILYYIIFVDCQKFLAGAYNVFYIENKLYYIAINVNKHFYIDLKNVSLENETIYSSQWLNIAKPPSYIKMSHPFIGGNSNKKLFFIDQSLDVLYVDTFNTKLNKWEANNSYNGLPNTKFLLFDSWVFNETTGISYSFQGLNIGVVMFDTINFAWINSISNPQNLFPRSSFLSKCIPVLLSNCQILYIGGEFSNIHKYQILMDRILTYDSIKDSWQFNNTTGKTPEWRKYHTVVLTSDGRIIVYGGQNNLSMPATPSLTVLDTSKIPFEWSTPTEENSIGRLIHHTSVMVKNYMITAFGTNVSEKGDDLDNYNIYKLDTSNLSNYKWSLLSNYTLQSISPFPNTTIKPNSEVNNASFNE</sequence>
<evidence type="ECO:0000313" key="1">
    <source>
        <dbReference type="EMBL" id="KAF0518665.1"/>
    </source>
</evidence>
<dbReference type="EMBL" id="WTPW01000369">
    <property type="protein sequence ID" value="KAF0518665.1"/>
    <property type="molecule type" value="Genomic_DNA"/>
</dbReference>
<organism evidence="1 2">
    <name type="scientific">Gigaspora margarita</name>
    <dbReference type="NCBI Taxonomy" id="4874"/>
    <lineage>
        <taxon>Eukaryota</taxon>
        <taxon>Fungi</taxon>
        <taxon>Fungi incertae sedis</taxon>
        <taxon>Mucoromycota</taxon>
        <taxon>Glomeromycotina</taxon>
        <taxon>Glomeromycetes</taxon>
        <taxon>Diversisporales</taxon>
        <taxon>Gigasporaceae</taxon>
        <taxon>Gigaspora</taxon>
    </lineage>
</organism>
<dbReference type="AlphaFoldDB" id="A0A8H4EMI0"/>
<dbReference type="Proteomes" id="UP000439903">
    <property type="component" value="Unassembled WGS sequence"/>
</dbReference>
<name>A0A8H4EMI0_GIGMA</name>
<proteinExistence type="predicted"/>
<protein>
    <submittedName>
        <fullName evidence="1">Galactose oxidase</fullName>
    </submittedName>
</protein>
<accession>A0A8H4EMI0</accession>
<evidence type="ECO:0000313" key="2">
    <source>
        <dbReference type="Proteomes" id="UP000439903"/>
    </source>
</evidence>
<dbReference type="InterPro" id="IPR015915">
    <property type="entry name" value="Kelch-typ_b-propeller"/>
</dbReference>
<dbReference type="Gene3D" id="2.120.10.80">
    <property type="entry name" value="Kelch-type beta propeller"/>
    <property type="match status" value="1"/>
</dbReference>
<dbReference type="SUPFAM" id="SSF117281">
    <property type="entry name" value="Kelch motif"/>
    <property type="match status" value="1"/>
</dbReference>
<gene>
    <name evidence="1" type="ORF">F8M41_016714</name>
</gene>
<comment type="caution">
    <text evidence="1">The sequence shown here is derived from an EMBL/GenBank/DDBJ whole genome shotgun (WGS) entry which is preliminary data.</text>
</comment>